<dbReference type="EMBL" id="NWMW01000001">
    <property type="protein sequence ID" value="PCD04554.1"/>
    <property type="molecule type" value="Genomic_DNA"/>
</dbReference>
<proteinExistence type="predicted"/>
<reference evidence="1 2" key="1">
    <citation type="submission" date="2017-09" db="EMBL/GenBank/DDBJ databases">
        <title>Sphingomonas spermidinifaciens 9NM-10, whole genome shotgun sequence.</title>
        <authorList>
            <person name="Feng G."/>
            <person name="Zhu H."/>
        </authorList>
    </citation>
    <scope>NUCLEOTIDE SEQUENCE [LARGE SCALE GENOMIC DNA]</scope>
    <source>
        <strain evidence="1 2">9NM-10</strain>
    </source>
</reference>
<dbReference type="RefSeq" id="WP_096342948.1">
    <property type="nucleotide sequence ID" value="NZ_NWMW01000001.1"/>
</dbReference>
<protein>
    <recommendedName>
        <fullName evidence="3">DUF4287 domain-containing protein</fullName>
    </recommendedName>
</protein>
<dbReference type="OrthoDB" id="9809825at2"/>
<evidence type="ECO:0008006" key="3">
    <source>
        <dbReference type="Google" id="ProtNLM"/>
    </source>
</evidence>
<gene>
    <name evidence="1" type="ORF">COC42_09970</name>
</gene>
<dbReference type="Proteomes" id="UP000218366">
    <property type="component" value="Unassembled WGS sequence"/>
</dbReference>
<dbReference type="AlphaFoldDB" id="A0A2A4BA91"/>
<evidence type="ECO:0000313" key="1">
    <source>
        <dbReference type="EMBL" id="PCD04554.1"/>
    </source>
</evidence>
<sequence length="76" mass="8253">MSFQSYLTSIEAKTGRRPDDFRREAAARGLVADGVLAPGVTAKRVTEWLKADHGLGHGHAMAIYALLTGRKKEGDE</sequence>
<keyword evidence="2" id="KW-1185">Reference proteome</keyword>
<organism evidence="1 2">
    <name type="scientific">Sphingomonas spermidinifaciens</name>
    <dbReference type="NCBI Taxonomy" id="1141889"/>
    <lineage>
        <taxon>Bacteria</taxon>
        <taxon>Pseudomonadati</taxon>
        <taxon>Pseudomonadota</taxon>
        <taxon>Alphaproteobacteria</taxon>
        <taxon>Sphingomonadales</taxon>
        <taxon>Sphingomonadaceae</taxon>
        <taxon>Sphingomonas</taxon>
    </lineage>
</organism>
<dbReference type="Pfam" id="PF14117">
    <property type="entry name" value="DUF4287"/>
    <property type="match status" value="1"/>
</dbReference>
<accession>A0A2A4BA91</accession>
<name>A0A2A4BA91_9SPHN</name>
<evidence type="ECO:0000313" key="2">
    <source>
        <dbReference type="Proteomes" id="UP000218366"/>
    </source>
</evidence>
<comment type="caution">
    <text evidence="1">The sequence shown here is derived from an EMBL/GenBank/DDBJ whole genome shotgun (WGS) entry which is preliminary data.</text>
</comment>
<dbReference type="InterPro" id="IPR025629">
    <property type="entry name" value="DUF4287"/>
</dbReference>